<evidence type="ECO:0000313" key="1">
    <source>
        <dbReference type="EMBL" id="HGU40070.1"/>
    </source>
</evidence>
<sequence>MFGYVQPVRMELKIREWLEFKKFYCGVCVATRKHSSVASFFLSYDSVFFAILLAALNSGRGELKEKRHFCWLTMKPVWIFAGKSVENSSSVFTLLLKYKLLDDAVDRKSLFWKFLSGLISSKGLETWKQMKMTVVRYLKMLRQVELRNSSNLEEAATVFGGLTATIFKSFASDENQSLAMEHLGRYLGMWIYLLDAYNDLDEDLKRGSYNPILEFYKSRFLHKLKNSRKIVSEDVKQRMLNIVREKLYNYLDEVWKAYDLLVLKDFKSILDNIIYFGLQERTEVVLSGKKRVCHQK</sequence>
<dbReference type="InterPro" id="IPR043740">
    <property type="entry name" value="DUF5685"/>
</dbReference>
<name>A0A7C4W3N6_9BACT</name>
<dbReference type="AlphaFoldDB" id="A0A7C4W3N6"/>
<protein>
    <submittedName>
        <fullName evidence="1">Uncharacterized protein</fullName>
    </submittedName>
</protein>
<gene>
    <name evidence="1" type="ORF">ENT77_02605</name>
</gene>
<reference evidence="1" key="1">
    <citation type="journal article" date="2020" name="mSystems">
        <title>Genome- and Community-Level Interaction Insights into Carbon Utilization and Element Cycling Functions of Hydrothermarchaeota in Hydrothermal Sediment.</title>
        <authorList>
            <person name="Zhou Z."/>
            <person name="Liu Y."/>
            <person name="Xu W."/>
            <person name="Pan J."/>
            <person name="Luo Z.H."/>
            <person name="Li M."/>
        </authorList>
    </citation>
    <scope>NUCLEOTIDE SEQUENCE [LARGE SCALE GENOMIC DNA]</scope>
    <source>
        <strain evidence="1">SpSt-609</strain>
    </source>
</reference>
<dbReference type="Pfam" id="PF18937">
    <property type="entry name" value="DUF5685"/>
    <property type="match status" value="1"/>
</dbReference>
<proteinExistence type="predicted"/>
<dbReference type="EMBL" id="DSZY01000013">
    <property type="protein sequence ID" value="HGU40070.1"/>
    <property type="molecule type" value="Genomic_DNA"/>
</dbReference>
<organism evidence="1">
    <name type="scientific">Fervidobacterium thailandense</name>
    <dbReference type="NCBI Taxonomy" id="1008305"/>
    <lineage>
        <taxon>Bacteria</taxon>
        <taxon>Thermotogati</taxon>
        <taxon>Thermotogota</taxon>
        <taxon>Thermotogae</taxon>
        <taxon>Thermotogales</taxon>
        <taxon>Fervidobacteriaceae</taxon>
        <taxon>Fervidobacterium</taxon>
    </lineage>
</organism>
<accession>A0A7C4W3N6</accession>
<comment type="caution">
    <text evidence="1">The sequence shown here is derived from an EMBL/GenBank/DDBJ whole genome shotgun (WGS) entry which is preliminary data.</text>
</comment>